<dbReference type="EMBL" id="AP022870">
    <property type="protein sequence ID" value="BCB82373.1"/>
    <property type="molecule type" value="Genomic_DNA"/>
</dbReference>
<keyword evidence="1" id="KW-0805">Transcription regulation</keyword>
<dbReference type="PANTHER" id="PTHR30146">
    <property type="entry name" value="LACI-RELATED TRANSCRIPTIONAL REPRESSOR"/>
    <property type="match status" value="1"/>
</dbReference>
<dbReference type="GO" id="GO:0003700">
    <property type="term" value="F:DNA-binding transcription factor activity"/>
    <property type="evidence" value="ECO:0007669"/>
    <property type="project" value="TreeGrafter"/>
</dbReference>
<dbReference type="RefSeq" id="WP_197939049.1">
    <property type="nucleotide sequence ID" value="NZ_JBHTHL010000001.1"/>
</dbReference>
<organism evidence="5 6">
    <name type="scientific">Phytohabitans flavus</name>
    <dbReference type="NCBI Taxonomy" id="1076124"/>
    <lineage>
        <taxon>Bacteria</taxon>
        <taxon>Bacillati</taxon>
        <taxon>Actinomycetota</taxon>
        <taxon>Actinomycetes</taxon>
        <taxon>Micromonosporales</taxon>
        <taxon>Micromonosporaceae</taxon>
    </lineage>
</organism>
<evidence type="ECO:0000256" key="2">
    <source>
        <dbReference type="ARBA" id="ARBA00023125"/>
    </source>
</evidence>
<keyword evidence="3" id="KW-0804">Transcription</keyword>
<reference evidence="5 6" key="1">
    <citation type="submission" date="2020-03" db="EMBL/GenBank/DDBJ databases">
        <title>Whole genome shotgun sequence of Phytohabitans flavus NBRC 107702.</title>
        <authorList>
            <person name="Komaki H."/>
            <person name="Tamura T."/>
        </authorList>
    </citation>
    <scope>NUCLEOTIDE SEQUENCE [LARGE SCALE GENOMIC DNA]</scope>
    <source>
        <strain evidence="5 6">NBRC 107702</strain>
    </source>
</reference>
<evidence type="ECO:0000256" key="3">
    <source>
        <dbReference type="ARBA" id="ARBA00023163"/>
    </source>
</evidence>
<gene>
    <name evidence="5" type="ORF">Pflav_087830</name>
</gene>
<keyword evidence="2" id="KW-0238">DNA-binding</keyword>
<proteinExistence type="predicted"/>
<dbReference type="Pfam" id="PF13377">
    <property type="entry name" value="Peripla_BP_3"/>
    <property type="match status" value="1"/>
</dbReference>
<dbReference type="PANTHER" id="PTHR30146:SF153">
    <property type="entry name" value="LACTOSE OPERON REPRESSOR"/>
    <property type="match status" value="1"/>
</dbReference>
<dbReference type="InterPro" id="IPR028082">
    <property type="entry name" value="Peripla_BP_I"/>
</dbReference>
<keyword evidence="6" id="KW-1185">Reference proteome</keyword>
<dbReference type="GO" id="GO:0000976">
    <property type="term" value="F:transcription cis-regulatory region binding"/>
    <property type="evidence" value="ECO:0007669"/>
    <property type="project" value="TreeGrafter"/>
</dbReference>
<dbReference type="AlphaFoldDB" id="A0A6F8Y8M2"/>
<dbReference type="InterPro" id="IPR046335">
    <property type="entry name" value="LacI/GalR-like_sensor"/>
</dbReference>
<evidence type="ECO:0000313" key="6">
    <source>
        <dbReference type="Proteomes" id="UP000502508"/>
    </source>
</evidence>
<sequence>MVLDGDWSVRSGYEAARRLAEDRDVTAIFCANDQMALGALRALHLAGRAVPEEVSVVGFEDVPEAAFLRPALTTVRQDLAALGRASVDLLVRQIGAGVRILRHVRFPPSFVERESTARPSCER</sequence>
<evidence type="ECO:0000256" key="1">
    <source>
        <dbReference type="ARBA" id="ARBA00023015"/>
    </source>
</evidence>
<protein>
    <recommendedName>
        <fullName evidence="4">Transcriptional regulator LacI/GalR-like sensor domain-containing protein</fullName>
    </recommendedName>
</protein>
<evidence type="ECO:0000313" key="5">
    <source>
        <dbReference type="EMBL" id="BCB82373.1"/>
    </source>
</evidence>
<accession>A0A6F8Y8M2</accession>
<evidence type="ECO:0000259" key="4">
    <source>
        <dbReference type="Pfam" id="PF13377"/>
    </source>
</evidence>
<dbReference type="Gene3D" id="3.40.50.2300">
    <property type="match status" value="2"/>
</dbReference>
<reference evidence="5 6" key="2">
    <citation type="submission" date="2020-03" db="EMBL/GenBank/DDBJ databases">
        <authorList>
            <person name="Ichikawa N."/>
            <person name="Kimura A."/>
            <person name="Kitahashi Y."/>
            <person name="Uohara A."/>
        </authorList>
    </citation>
    <scope>NUCLEOTIDE SEQUENCE [LARGE SCALE GENOMIC DNA]</scope>
    <source>
        <strain evidence="5 6">NBRC 107702</strain>
    </source>
</reference>
<dbReference type="KEGG" id="pfla:Pflav_087830"/>
<dbReference type="SUPFAM" id="SSF53822">
    <property type="entry name" value="Periplasmic binding protein-like I"/>
    <property type="match status" value="1"/>
</dbReference>
<dbReference type="Proteomes" id="UP000502508">
    <property type="component" value="Chromosome"/>
</dbReference>
<name>A0A6F8Y8M2_9ACTN</name>
<feature type="domain" description="Transcriptional regulator LacI/GalR-like sensor" evidence="4">
    <location>
        <begin position="12"/>
        <end position="116"/>
    </location>
</feature>